<name>A0A6U8AM91_9EUGL</name>
<accession>A0A6U8AM91</accession>
<proteinExistence type="predicted"/>
<organism evidence="2">
    <name type="scientific">Eutreptiella gymnastica</name>
    <dbReference type="NCBI Taxonomy" id="73025"/>
    <lineage>
        <taxon>Eukaryota</taxon>
        <taxon>Discoba</taxon>
        <taxon>Euglenozoa</taxon>
        <taxon>Euglenida</taxon>
        <taxon>Spirocuta</taxon>
        <taxon>Euglenophyceae</taxon>
        <taxon>Eutreptiales</taxon>
        <taxon>Eutreptiaceae</taxon>
        <taxon>Eutreptiella</taxon>
    </lineage>
</organism>
<dbReference type="AlphaFoldDB" id="A0A6U8AM91"/>
<feature type="compositionally biased region" description="Polar residues" evidence="1">
    <location>
        <begin position="1"/>
        <end position="13"/>
    </location>
</feature>
<gene>
    <name evidence="2" type="ORF">EGYM00392_LOCUS22964</name>
    <name evidence="3" type="ORF">EGYM00392_LOCUS22970</name>
</gene>
<reference evidence="2" key="1">
    <citation type="submission" date="2021-01" db="EMBL/GenBank/DDBJ databases">
        <authorList>
            <person name="Corre E."/>
            <person name="Pelletier E."/>
            <person name="Niang G."/>
            <person name="Scheremetjew M."/>
            <person name="Finn R."/>
            <person name="Kale V."/>
            <person name="Holt S."/>
            <person name="Cochrane G."/>
            <person name="Meng A."/>
            <person name="Brown T."/>
            <person name="Cohen L."/>
        </authorList>
    </citation>
    <scope>NUCLEOTIDE SEQUENCE</scope>
    <source>
        <strain evidence="2">NIES-381</strain>
    </source>
</reference>
<protein>
    <submittedName>
        <fullName evidence="2">Uncharacterized protein</fullName>
    </submittedName>
</protein>
<evidence type="ECO:0000313" key="3">
    <source>
        <dbReference type="EMBL" id="CAD9011869.1"/>
    </source>
</evidence>
<evidence type="ECO:0000313" key="2">
    <source>
        <dbReference type="EMBL" id="CAD9011863.1"/>
    </source>
</evidence>
<dbReference type="EMBL" id="HBGA01061892">
    <property type="protein sequence ID" value="CAD9011863.1"/>
    <property type="molecule type" value="Transcribed_RNA"/>
</dbReference>
<feature type="region of interest" description="Disordered" evidence="1">
    <location>
        <begin position="1"/>
        <end position="30"/>
    </location>
</feature>
<sequence length="108" mass="10898">MRNSGTWADSTHPTGAHPSQAPQHVPRPQSPCCPCNLATLSALSPQRQVGQVYSQTQKRCDGSAIDIFAPAAAAATTTAAAAATSATVNTPAPFATTTTFTISNGTGG</sequence>
<evidence type="ECO:0000256" key="1">
    <source>
        <dbReference type="SAM" id="MobiDB-lite"/>
    </source>
</evidence>
<dbReference type="EMBL" id="HBGA01061903">
    <property type="protein sequence ID" value="CAD9011869.1"/>
    <property type="molecule type" value="Transcribed_RNA"/>
</dbReference>